<dbReference type="AlphaFoldDB" id="A0A5C8Z629"/>
<feature type="chain" id="PRO_5023124098" evidence="1">
    <location>
        <begin position="19"/>
        <end position="118"/>
    </location>
</feature>
<accession>A0A5C8Z629</accession>
<reference evidence="2 3" key="1">
    <citation type="submission" date="2019-07" db="EMBL/GenBank/DDBJ databases">
        <title>Reinekea sp. strain SSH23 genome sequencing and assembly.</title>
        <authorList>
            <person name="Kim I."/>
        </authorList>
    </citation>
    <scope>NUCLEOTIDE SEQUENCE [LARGE SCALE GENOMIC DNA]</scope>
    <source>
        <strain evidence="2 3">SSH23</strain>
    </source>
</reference>
<keyword evidence="1" id="KW-0732">Signal</keyword>
<protein>
    <submittedName>
        <fullName evidence="2">Uncharacterized protein</fullName>
    </submittedName>
</protein>
<dbReference type="Proteomes" id="UP000321764">
    <property type="component" value="Unassembled WGS sequence"/>
</dbReference>
<sequence length="118" mass="13242">MNRVIFILATSLFGIASAAEFIHPGDFTGSQTEKDAVVAYIVEQTKLQYSAIGMDDPMTLRMMEKENLVSFQQLTTATNRPLLDSVIKQYCAIGMCDYQTINMMYNEQNRAASPSLSW</sequence>
<organism evidence="2 3">
    <name type="scientific">Reinekea thalattae</name>
    <dbReference type="NCBI Taxonomy" id="2593301"/>
    <lineage>
        <taxon>Bacteria</taxon>
        <taxon>Pseudomonadati</taxon>
        <taxon>Pseudomonadota</taxon>
        <taxon>Gammaproteobacteria</taxon>
        <taxon>Oceanospirillales</taxon>
        <taxon>Saccharospirillaceae</taxon>
        <taxon>Reinekea</taxon>
    </lineage>
</organism>
<feature type="signal peptide" evidence="1">
    <location>
        <begin position="1"/>
        <end position="18"/>
    </location>
</feature>
<proteinExistence type="predicted"/>
<dbReference type="OrthoDB" id="5878398at2"/>
<gene>
    <name evidence="2" type="ORF">FME95_03075</name>
</gene>
<keyword evidence="3" id="KW-1185">Reference proteome</keyword>
<dbReference type="EMBL" id="VKAD01000001">
    <property type="protein sequence ID" value="TXR53565.1"/>
    <property type="molecule type" value="Genomic_DNA"/>
</dbReference>
<dbReference type="RefSeq" id="WP_147712965.1">
    <property type="nucleotide sequence ID" value="NZ_VKAD01000001.1"/>
</dbReference>
<comment type="caution">
    <text evidence="2">The sequence shown here is derived from an EMBL/GenBank/DDBJ whole genome shotgun (WGS) entry which is preliminary data.</text>
</comment>
<name>A0A5C8Z629_9GAMM</name>
<evidence type="ECO:0000313" key="3">
    <source>
        <dbReference type="Proteomes" id="UP000321764"/>
    </source>
</evidence>
<evidence type="ECO:0000256" key="1">
    <source>
        <dbReference type="SAM" id="SignalP"/>
    </source>
</evidence>
<evidence type="ECO:0000313" key="2">
    <source>
        <dbReference type="EMBL" id="TXR53565.1"/>
    </source>
</evidence>